<evidence type="ECO:0000313" key="1">
    <source>
        <dbReference type="EMBL" id="GAH53093.1"/>
    </source>
</evidence>
<organism evidence="1">
    <name type="scientific">marine sediment metagenome</name>
    <dbReference type="NCBI Taxonomy" id="412755"/>
    <lineage>
        <taxon>unclassified sequences</taxon>
        <taxon>metagenomes</taxon>
        <taxon>ecological metagenomes</taxon>
    </lineage>
</organism>
<protein>
    <submittedName>
        <fullName evidence="1">Uncharacterized protein</fullName>
    </submittedName>
</protein>
<accession>X1I6B3</accession>
<proteinExistence type="predicted"/>
<gene>
    <name evidence="1" type="ORF">S03H2_34097</name>
</gene>
<dbReference type="EMBL" id="BARU01020790">
    <property type="protein sequence ID" value="GAH53093.1"/>
    <property type="molecule type" value="Genomic_DNA"/>
</dbReference>
<sequence>TTCPGTHQYPTDISEVPESFFTSFFTREAFQEGRSNKHPKDLLKLWEELDGQKRYPLKDLVPIGHVEDLL</sequence>
<name>X1I6B3_9ZZZZ</name>
<reference evidence="1" key="1">
    <citation type="journal article" date="2014" name="Front. Microbiol.">
        <title>High frequency of phylogenetically diverse reductive dehalogenase-homologous genes in deep subseafloor sedimentary metagenomes.</title>
        <authorList>
            <person name="Kawai M."/>
            <person name="Futagami T."/>
            <person name="Toyoda A."/>
            <person name="Takaki Y."/>
            <person name="Nishi S."/>
            <person name="Hori S."/>
            <person name="Arai W."/>
            <person name="Tsubouchi T."/>
            <person name="Morono Y."/>
            <person name="Uchiyama I."/>
            <person name="Ito T."/>
            <person name="Fujiyama A."/>
            <person name="Inagaki F."/>
            <person name="Takami H."/>
        </authorList>
    </citation>
    <scope>NUCLEOTIDE SEQUENCE</scope>
    <source>
        <strain evidence="1">Expedition CK06-06</strain>
    </source>
</reference>
<feature type="non-terminal residue" evidence="1">
    <location>
        <position position="1"/>
    </location>
</feature>
<comment type="caution">
    <text evidence="1">The sequence shown here is derived from an EMBL/GenBank/DDBJ whole genome shotgun (WGS) entry which is preliminary data.</text>
</comment>
<dbReference type="AlphaFoldDB" id="X1I6B3"/>